<dbReference type="RefSeq" id="WP_266343697.1">
    <property type="nucleotide sequence ID" value="NZ_JAPKNH010000003.1"/>
</dbReference>
<name>A0ABW0Q0J5_9HYPH</name>
<accession>A0ABW0Q0J5</accession>
<reference evidence="2" key="1">
    <citation type="journal article" date="2019" name="Int. J. Syst. Evol. Microbiol.">
        <title>The Global Catalogue of Microorganisms (GCM) 10K type strain sequencing project: providing services to taxonomists for standard genome sequencing and annotation.</title>
        <authorList>
            <consortium name="The Broad Institute Genomics Platform"/>
            <consortium name="The Broad Institute Genome Sequencing Center for Infectious Disease"/>
            <person name="Wu L."/>
            <person name="Ma J."/>
        </authorList>
    </citation>
    <scope>NUCLEOTIDE SEQUENCE [LARGE SCALE GENOMIC DNA]</scope>
    <source>
        <strain evidence="2">KACC 12633</strain>
    </source>
</reference>
<proteinExistence type="predicted"/>
<dbReference type="Proteomes" id="UP001596150">
    <property type="component" value="Unassembled WGS sequence"/>
</dbReference>
<keyword evidence="2" id="KW-1185">Reference proteome</keyword>
<sequence length="66" mass="7425">MTFQYDAMDFAFFHSTGTHGFAGRCEMTRLAEGGGPFVKLERTLRVLQDMPRRADANPHWGAHPDA</sequence>
<protein>
    <submittedName>
        <fullName evidence="1">Uncharacterized protein</fullName>
    </submittedName>
</protein>
<gene>
    <name evidence="1" type="ORF">ACFPP9_20280</name>
</gene>
<dbReference type="EMBL" id="JBHSML010000013">
    <property type="protein sequence ID" value="MFC5518128.1"/>
    <property type="molecule type" value="Genomic_DNA"/>
</dbReference>
<evidence type="ECO:0000313" key="2">
    <source>
        <dbReference type="Proteomes" id="UP001596150"/>
    </source>
</evidence>
<comment type="caution">
    <text evidence="1">The sequence shown here is derived from an EMBL/GenBank/DDBJ whole genome shotgun (WGS) entry which is preliminary data.</text>
</comment>
<organism evidence="1 2">
    <name type="scientific">Kaistia terrae</name>
    <dbReference type="NCBI Taxonomy" id="537017"/>
    <lineage>
        <taxon>Bacteria</taxon>
        <taxon>Pseudomonadati</taxon>
        <taxon>Pseudomonadota</taxon>
        <taxon>Alphaproteobacteria</taxon>
        <taxon>Hyphomicrobiales</taxon>
        <taxon>Kaistiaceae</taxon>
        <taxon>Kaistia</taxon>
    </lineage>
</organism>
<evidence type="ECO:0000313" key="1">
    <source>
        <dbReference type="EMBL" id="MFC5518128.1"/>
    </source>
</evidence>